<reference evidence="2 5" key="2">
    <citation type="submission" date="2021-01" db="EMBL/GenBank/DDBJ databases">
        <title>Whole genome shotgun sequence of Cellulomonas oligotrophica NBRC 109435.</title>
        <authorList>
            <person name="Komaki H."/>
            <person name="Tamura T."/>
        </authorList>
    </citation>
    <scope>NUCLEOTIDE SEQUENCE [LARGE SCALE GENOMIC DNA]</scope>
    <source>
        <strain evidence="2 5">NBRC 109435</strain>
    </source>
</reference>
<feature type="compositionally biased region" description="Low complexity" evidence="1">
    <location>
        <begin position="168"/>
        <end position="204"/>
    </location>
</feature>
<accession>A0A7Y9JXP6</accession>
<sequence length="367" mass="37094">MSRSRDLRRKATAKERRAADRALARAERERRRRRARRWRVVRRTSAPVAALAVVVAVAVALHAQAQAAGTGPANMAADGVLLAGDGTTTTAVRTHALAPGEEPTATVVDAAVPDVVLYVDYRDPQAAAFWAASGEQVESWVTMGYTTVEIHPVAVLDGAEVPAATATADPTGTAAADPSGTATAAPTATADPTAAATPDAQATDVPSAQATATATSGDYSARAAGALACVADVQPDAVLMAHAALLEQVGGLDADGLSTDELVAVVTTAIGADEEVEACVRGGDFVDWAQEATARAADAVPYAEVGAVTTSPVVLVAGQPYTGDLGDADDFVSFLSNAYSAALSTAEGTTDDGTADDATTPEPTATP</sequence>
<feature type="compositionally biased region" description="Basic and acidic residues" evidence="1">
    <location>
        <begin position="12"/>
        <end position="28"/>
    </location>
</feature>
<dbReference type="AlphaFoldDB" id="A0A7Y9JXP6"/>
<evidence type="ECO:0000313" key="5">
    <source>
        <dbReference type="Proteomes" id="UP000618382"/>
    </source>
</evidence>
<evidence type="ECO:0000313" key="2">
    <source>
        <dbReference type="EMBL" id="GIG30886.1"/>
    </source>
</evidence>
<dbReference type="EMBL" id="JACCBK010000001">
    <property type="protein sequence ID" value="NYD86106.1"/>
    <property type="molecule type" value="Genomic_DNA"/>
</dbReference>
<evidence type="ECO:0000256" key="1">
    <source>
        <dbReference type="SAM" id="MobiDB-lite"/>
    </source>
</evidence>
<keyword evidence="3" id="KW-0413">Isomerase</keyword>
<organism evidence="3 4">
    <name type="scientific">Cellulomonas oligotrophica</name>
    <dbReference type="NCBI Taxonomy" id="931536"/>
    <lineage>
        <taxon>Bacteria</taxon>
        <taxon>Bacillati</taxon>
        <taxon>Actinomycetota</taxon>
        <taxon>Actinomycetes</taxon>
        <taxon>Micrococcales</taxon>
        <taxon>Cellulomonadaceae</taxon>
        <taxon>Cellulomonas</taxon>
    </lineage>
</organism>
<dbReference type="RefSeq" id="WP_140457789.1">
    <property type="nucleotide sequence ID" value="NZ_BAABFI010000002.1"/>
</dbReference>
<dbReference type="Gene3D" id="3.40.30.10">
    <property type="entry name" value="Glutaredoxin"/>
    <property type="match status" value="2"/>
</dbReference>
<feature type="region of interest" description="Disordered" evidence="1">
    <location>
        <begin position="1"/>
        <end position="28"/>
    </location>
</feature>
<dbReference type="EMBL" id="BONN01000001">
    <property type="protein sequence ID" value="GIG30886.1"/>
    <property type="molecule type" value="Genomic_DNA"/>
</dbReference>
<gene>
    <name evidence="3" type="ORF">BKA21_001655</name>
    <name evidence="2" type="ORF">Col01nite_00450</name>
</gene>
<comment type="caution">
    <text evidence="3">The sequence shown here is derived from an EMBL/GenBank/DDBJ whole genome shotgun (WGS) entry which is preliminary data.</text>
</comment>
<dbReference type="Proteomes" id="UP000618382">
    <property type="component" value="Unassembled WGS sequence"/>
</dbReference>
<protein>
    <submittedName>
        <fullName evidence="3">Protein-disulfide isomerase</fullName>
    </submittedName>
</protein>
<evidence type="ECO:0000313" key="4">
    <source>
        <dbReference type="Proteomes" id="UP000577956"/>
    </source>
</evidence>
<evidence type="ECO:0000313" key="3">
    <source>
        <dbReference type="EMBL" id="NYD86106.1"/>
    </source>
</evidence>
<proteinExistence type="predicted"/>
<name>A0A7Y9JXP6_9CELL</name>
<reference evidence="3 4" key="1">
    <citation type="submission" date="2020-07" db="EMBL/GenBank/DDBJ databases">
        <title>Sequencing the genomes of 1000 actinobacteria strains.</title>
        <authorList>
            <person name="Klenk H.-P."/>
        </authorList>
    </citation>
    <scope>NUCLEOTIDE SEQUENCE [LARGE SCALE GENOMIC DNA]</scope>
    <source>
        <strain evidence="3 4">DSM 24482</strain>
    </source>
</reference>
<keyword evidence="5" id="KW-1185">Reference proteome</keyword>
<dbReference type="GO" id="GO:0016853">
    <property type="term" value="F:isomerase activity"/>
    <property type="evidence" value="ECO:0007669"/>
    <property type="project" value="UniProtKB-KW"/>
</dbReference>
<feature type="compositionally biased region" description="Low complexity" evidence="1">
    <location>
        <begin position="356"/>
        <end position="367"/>
    </location>
</feature>
<feature type="compositionally biased region" description="Basic residues" evidence="1">
    <location>
        <begin position="1"/>
        <end position="11"/>
    </location>
</feature>
<feature type="region of interest" description="Disordered" evidence="1">
    <location>
        <begin position="344"/>
        <end position="367"/>
    </location>
</feature>
<feature type="region of interest" description="Disordered" evidence="1">
    <location>
        <begin position="168"/>
        <end position="209"/>
    </location>
</feature>
<dbReference type="Proteomes" id="UP000577956">
    <property type="component" value="Unassembled WGS sequence"/>
</dbReference>